<sequence length="82" mass="9248">MSRRARNLSFCHLFLVFLISFLAFQPLVPSRRDKARGNGKRTTNGAPATTKPKTWPLWLPLSAVTKCTSCCVCVRVCVFNNF</sequence>
<keyword evidence="2" id="KW-0732">Signal</keyword>
<organism evidence="3 4">
    <name type="scientific">Colletotrichum navitas</name>
    <dbReference type="NCBI Taxonomy" id="681940"/>
    <lineage>
        <taxon>Eukaryota</taxon>
        <taxon>Fungi</taxon>
        <taxon>Dikarya</taxon>
        <taxon>Ascomycota</taxon>
        <taxon>Pezizomycotina</taxon>
        <taxon>Sordariomycetes</taxon>
        <taxon>Hypocreomycetidae</taxon>
        <taxon>Glomerellales</taxon>
        <taxon>Glomerellaceae</taxon>
        <taxon>Colletotrichum</taxon>
        <taxon>Colletotrichum graminicola species complex</taxon>
    </lineage>
</organism>
<dbReference type="GeneID" id="85435946"/>
<dbReference type="Proteomes" id="UP001230504">
    <property type="component" value="Unassembled WGS sequence"/>
</dbReference>
<evidence type="ECO:0000256" key="1">
    <source>
        <dbReference type="SAM" id="MobiDB-lite"/>
    </source>
</evidence>
<dbReference type="EMBL" id="JAHLJV010000037">
    <property type="protein sequence ID" value="KAK1589622.1"/>
    <property type="molecule type" value="Genomic_DNA"/>
</dbReference>
<evidence type="ECO:0000313" key="4">
    <source>
        <dbReference type="Proteomes" id="UP001230504"/>
    </source>
</evidence>
<name>A0AAD8V3S7_9PEZI</name>
<reference evidence="3" key="1">
    <citation type="submission" date="2021-06" db="EMBL/GenBank/DDBJ databases">
        <title>Comparative genomics, transcriptomics and evolutionary studies reveal genomic signatures of adaptation to plant cell wall in hemibiotrophic fungi.</title>
        <authorList>
            <consortium name="DOE Joint Genome Institute"/>
            <person name="Baroncelli R."/>
            <person name="Diaz J.F."/>
            <person name="Benocci T."/>
            <person name="Peng M."/>
            <person name="Battaglia E."/>
            <person name="Haridas S."/>
            <person name="Andreopoulos W."/>
            <person name="Labutti K."/>
            <person name="Pangilinan J."/>
            <person name="Floch G.L."/>
            <person name="Makela M.R."/>
            <person name="Henrissat B."/>
            <person name="Grigoriev I.V."/>
            <person name="Crouch J.A."/>
            <person name="De Vries R.P."/>
            <person name="Sukno S.A."/>
            <person name="Thon M.R."/>
        </authorList>
    </citation>
    <scope>NUCLEOTIDE SEQUENCE</scope>
    <source>
        <strain evidence="3">CBS 125086</strain>
    </source>
</reference>
<accession>A0AAD8V3S7</accession>
<dbReference type="RefSeq" id="XP_060413163.1">
    <property type="nucleotide sequence ID" value="XM_060551706.1"/>
</dbReference>
<feature type="region of interest" description="Disordered" evidence="1">
    <location>
        <begin position="31"/>
        <end position="51"/>
    </location>
</feature>
<gene>
    <name evidence="3" type="ORF">LY79DRAFT_236647</name>
</gene>
<proteinExistence type="predicted"/>
<evidence type="ECO:0000256" key="2">
    <source>
        <dbReference type="SAM" id="SignalP"/>
    </source>
</evidence>
<comment type="caution">
    <text evidence="3">The sequence shown here is derived from an EMBL/GenBank/DDBJ whole genome shotgun (WGS) entry which is preliminary data.</text>
</comment>
<dbReference type="AlphaFoldDB" id="A0AAD8V3S7"/>
<feature type="signal peptide" evidence="2">
    <location>
        <begin position="1"/>
        <end position="23"/>
    </location>
</feature>
<protein>
    <submittedName>
        <fullName evidence="3">Uncharacterized protein</fullName>
    </submittedName>
</protein>
<evidence type="ECO:0000313" key="3">
    <source>
        <dbReference type="EMBL" id="KAK1589622.1"/>
    </source>
</evidence>
<keyword evidence="4" id="KW-1185">Reference proteome</keyword>
<feature type="chain" id="PRO_5042144986" evidence="2">
    <location>
        <begin position="24"/>
        <end position="82"/>
    </location>
</feature>